<dbReference type="InterPro" id="IPR025241">
    <property type="entry name" value="DUF4190"/>
</dbReference>
<evidence type="ECO:0000313" key="4">
    <source>
        <dbReference type="EMBL" id="TQR82844.1"/>
    </source>
</evidence>
<evidence type="ECO:0000313" key="5">
    <source>
        <dbReference type="Proteomes" id="UP000315759"/>
    </source>
</evidence>
<proteinExistence type="predicted"/>
<gene>
    <name evidence="4" type="ORF">D8S82_30135</name>
</gene>
<keyword evidence="2" id="KW-0812">Transmembrane</keyword>
<keyword evidence="5" id="KW-1185">Reference proteome</keyword>
<feature type="domain" description="DUF4190" evidence="3">
    <location>
        <begin position="115"/>
        <end position="175"/>
    </location>
</feature>
<name>A0A544VS66_9MYCO</name>
<dbReference type="AlphaFoldDB" id="A0A544VS66"/>
<dbReference type="EMBL" id="VIFX01000058">
    <property type="protein sequence ID" value="TQR82844.1"/>
    <property type="molecule type" value="Genomic_DNA"/>
</dbReference>
<organism evidence="4 5">
    <name type="scientific">Mycolicibacterium hodleri</name>
    <dbReference type="NCBI Taxonomy" id="49897"/>
    <lineage>
        <taxon>Bacteria</taxon>
        <taxon>Bacillati</taxon>
        <taxon>Actinomycetota</taxon>
        <taxon>Actinomycetes</taxon>
        <taxon>Mycobacteriales</taxon>
        <taxon>Mycobacteriaceae</taxon>
        <taxon>Mycolicibacterium</taxon>
    </lineage>
</organism>
<evidence type="ECO:0000256" key="1">
    <source>
        <dbReference type="SAM" id="MobiDB-lite"/>
    </source>
</evidence>
<dbReference type="RefSeq" id="WP_142555605.1">
    <property type="nucleotide sequence ID" value="NZ_VIFX01000058.1"/>
</dbReference>
<accession>A0A544VS66</accession>
<reference evidence="4 5" key="1">
    <citation type="submission" date="2018-10" db="EMBL/GenBank/DDBJ databases">
        <title>Draft genome of Mycobacterium hodleri strain B.</title>
        <authorList>
            <person name="Amande T.J."/>
            <person name="Mcgenity T.J."/>
        </authorList>
    </citation>
    <scope>NUCLEOTIDE SEQUENCE [LARGE SCALE GENOMIC DNA]</scope>
    <source>
        <strain evidence="4 5">B</strain>
    </source>
</reference>
<dbReference type="Pfam" id="PF13828">
    <property type="entry name" value="DUF4190"/>
    <property type="match status" value="1"/>
</dbReference>
<feature type="region of interest" description="Disordered" evidence="1">
    <location>
        <begin position="1"/>
        <end position="88"/>
    </location>
</feature>
<sequence>MSTGSDEPARGREYPPLENSAPQGDPYAPVDYPTDSVNQPPNYGPPTDFQQPDFQQPGYPPPPGYQQPGYQQPGYPPPGMPPPGYPPQYQGGYGGYGAPYDPYAPARPVGTNGKAIAALVTSLSGLFFCGVPSIVGLILGIIAMRETKRTGQEGHGMALAGVIVGALSVVGWLVYVVVIFMVIAASSTSTYGY</sequence>
<feature type="compositionally biased region" description="Low complexity" evidence="1">
    <location>
        <begin position="45"/>
        <end position="57"/>
    </location>
</feature>
<keyword evidence="2" id="KW-1133">Transmembrane helix</keyword>
<dbReference type="Proteomes" id="UP000315759">
    <property type="component" value="Unassembled WGS sequence"/>
</dbReference>
<evidence type="ECO:0000256" key="2">
    <source>
        <dbReference type="SAM" id="Phobius"/>
    </source>
</evidence>
<evidence type="ECO:0000259" key="3">
    <source>
        <dbReference type="Pfam" id="PF13828"/>
    </source>
</evidence>
<protein>
    <submittedName>
        <fullName evidence="4">DUF4190 domain-containing protein</fullName>
    </submittedName>
</protein>
<feature type="transmembrane region" description="Helical" evidence="2">
    <location>
        <begin position="115"/>
        <end position="144"/>
    </location>
</feature>
<feature type="compositionally biased region" description="Pro residues" evidence="1">
    <location>
        <begin position="74"/>
        <end position="86"/>
    </location>
</feature>
<comment type="caution">
    <text evidence="4">The sequence shown here is derived from an EMBL/GenBank/DDBJ whole genome shotgun (WGS) entry which is preliminary data.</text>
</comment>
<feature type="transmembrane region" description="Helical" evidence="2">
    <location>
        <begin position="156"/>
        <end position="185"/>
    </location>
</feature>
<keyword evidence="2" id="KW-0472">Membrane</keyword>